<reference evidence="1" key="1">
    <citation type="submission" date="2012-08" db="EMBL/GenBank/DDBJ databases">
        <title>Comparative genomics of metastatic and non-metastatic Leishmania guyanensis provides insights into polygenic factors involved in Leishmania RNA virus infection.</title>
        <authorList>
            <person name="Smith D."/>
            <person name="Hertz-Fowler C."/>
            <person name="Martin R."/>
            <person name="Dickens N."/>
            <person name="Fasel N."/>
            <person name="Falquet L."/>
            <person name="Beverley S."/>
            <person name="Zangger H."/>
            <person name="Calderon-Copete S."/>
            <person name="Mottram J."/>
            <person name="Xenarios I."/>
        </authorList>
    </citation>
    <scope>NUCLEOTIDE SEQUENCE</scope>
    <source>
        <strain evidence="1">MHOM/BR/75/M4147/SSU:IR2SAT-LUC</strain>
    </source>
</reference>
<protein>
    <submittedName>
        <fullName evidence="1">Uncharacterized protein</fullName>
    </submittedName>
</protein>
<sequence>MARECDPSPLMPPLPLHHAYHHSSFVHRPFSYLISFHQRLQPTRESIQITPTSTTTTYIPTLVPAYTLYVIAFFISHTLSSSLFSHCISSSQHLWCFLA</sequence>
<proteinExistence type="predicted"/>
<organism evidence="1">
    <name type="scientific">Leishmania guyanensis</name>
    <dbReference type="NCBI Taxonomy" id="5670"/>
    <lineage>
        <taxon>Eukaryota</taxon>
        <taxon>Discoba</taxon>
        <taxon>Euglenozoa</taxon>
        <taxon>Kinetoplastea</taxon>
        <taxon>Metakinetoplastina</taxon>
        <taxon>Trypanosomatida</taxon>
        <taxon>Trypanosomatidae</taxon>
        <taxon>Leishmaniinae</taxon>
        <taxon>Leishmania</taxon>
        <taxon>Leishmania guyanensis species complex</taxon>
    </lineage>
</organism>
<dbReference type="AlphaFoldDB" id="A0A1E1IQN4"/>
<dbReference type="EMBL" id="CALQ01000304">
    <property type="protein sequence ID" value="CCM13568.1"/>
    <property type="molecule type" value="Genomic_DNA"/>
</dbReference>
<gene>
    <name evidence="1" type="primary">LgM4147LRVhigh.10.00330.00020</name>
    <name evidence="1" type="ORF">BN36_1010820</name>
</gene>
<evidence type="ECO:0000313" key="1">
    <source>
        <dbReference type="EMBL" id="CCM13568.1"/>
    </source>
</evidence>
<name>A0A1E1IQN4_LEIGU</name>
<accession>A0A1E1IQN4</accession>